<dbReference type="EnsemblMetazoa" id="RPRC000967-RA">
    <property type="protein sequence ID" value="RPRC000967-PA"/>
    <property type="gene ID" value="RPRC000967"/>
</dbReference>
<organism evidence="8 9">
    <name type="scientific">Rhodnius prolixus</name>
    <name type="common">Triatomid bug</name>
    <dbReference type="NCBI Taxonomy" id="13249"/>
    <lineage>
        <taxon>Eukaryota</taxon>
        <taxon>Metazoa</taxon>
        <taxon>Ecdysozoa</taxon>
        <taxon>Arthropoda</taxon>
        <taxon>Hexapoda</taxon>
        <taxon>Insecta</taxon>
        <taxon>Pterygota</taxon>
        <taxon>Neoptera</taxon>
        <taxon>Paraneoptera</taxon>
        <taxon>Hemiptera</taxon>
        <taxon>Heteroptera</taxon>
        <taxon>Panheteroptera</taxon>
        <taxon>Cimicomorpha</taxon>
        <taxon>Reduviidae</taxon>
        <taxon>Triatominae</taxon>
        <taxon>Rhodnius</taxon>
    </lineage>
</organism>
<dbReference type="FunFam" id="3.30.160.60:FF:000018">
    <property type="entry name" value="Krueppel-like factor 15"/>
    <property type="match status" value="1"/>
</dbReference>
<dbReference type="PROSITE" id="PS00028">
    <property type="entry name" value="ZINC_FINGER_C2H2_1"/>
    <property type="match status" value="3"/>
</dbReference>
<dbReference type="GO" id="GO:0000981">
    <property type="term" value="F:DNA-binding transcription factor activity, RNA polymerase II-specific"/>
    <property type="evidence" value="ECO:0007669"/>
    <property type="project" value="TreeGrafter"/>
</dbReference>
<dbReference type="AlphaFoldDB" id="T1HAB0"/>
<dbReference type="InParanoid" id="T1HAB0"/>
<dbReference type="eggNOG" id="KOG1721">
    <property type="taxonomic scope" value="Eukaryota"/>
</dbReference>
<evidence type="ECO:0000256" key="6">
    <source>
        <dbReference type="ARBA" id="ARBA00023242"/>
    </source>
</evidence>
<keyword evidence="3" id="KW-0677">Repeat</keyword>
<keyword evidence="4" id="KW-0863">Zinc-finger</keyword>
<keyword evidence="5" id="KW-0862">Zinc</keyword>
<dbReference type="SMART" id="SM00355">
    <property type="entry name" value="ZnF_C2H2"/>
    <property type="match status" value="3"/>
</dbReference>
<evidence type="ECO:0000256" key="3">
    <source>
        <dbReference type="ARBA" id="ARBA00022737"/>
    </source>
</evidence>
<evidence type="ECO:0000256" key="5">
    <source>
        <dbReference type="ARBA" id="ARBA00022833"/>
    </source>
</evidence>
<dbReference type="VEuPathDB" id="VectorBase:RPRC000967"/>
<feature type="domain" description="C2H2-type" evidence="7">
    <location>
        <begin position="156"/>
        <end position="178"/>
    </location>
</feature>
<dbReference type="FunFam" id="3.30.160.60:FF:000534">
    <property type="entry name" value="zinc finger protein 674"/>
    <property type="match status" value="1"/>
</dbReference>
<dbReference type="HOGENOM" id="CLU_1542087_0_0_1"/>
<keyword evidence="6" id="KW-0539">Nucleus</keyword>
<evidence type="ECO:0000313" key="9">
    <source>
        <dbReference type="Proteomes" id="UP000015103"/>
    </source>
</evidence>
<dbReference type="Pfam" id="PF00096">
    <property type="entry name" value="zf-C2H2"/>
    <property type="match status" value="3"/>
</dbReference>
<proteinExistence type="predicted"/>
<accession>T1HAB0</accession>
<dbReference type="InterPro" id="IPR013087">
    <property type="entry name" value="Znf_C2H2_type"/>
</dbReference>
<dbReference type="PROSITE" id="PS50157">
    <property type="entry name" value="ZINC_FINGER_C2H2_2"/>
    <property type="match status" value="3"/>
</dbReference>
<dbReference type="OMA" id="IHRTANQ"/>
<reference evidence="8" key="1">
    <citation type="submission" date="2015-05" db="UniProtKB">
        <authorList>
            <consortium name="EnsemblMetazoa"/>
        </authorList>
    </citation>
    <scope>IDENTIFICATION</scope>
</reference>
<evidence type="ECO:0000313" key="8">
    <source>
        <dbReference type="EnsemblMetazoa" id="RPRC000967-PA"/>
    </source>
</evidence>
<evidence type="ECO:0000256" key="1">
    <source>
        <dbReference type="ARBA" id="ARBA00004123"/>
    </source>
</evidence>
<dbReference type="EMBL" id="ACPB03016231">
    <property type="status" value="NOT_ANNOTATED_CDS"/>
    <property type="molecule type" value="Genomic_DNA"/>
</dbReference>
<dbReference type="STRING" id="13249.T1HAB0"/>
<dbReference type="Proteomes" id="UP000015103">
    <property type="component" value="Unassembled WGS sequence"/>
</dbReference>
<dbReference type="PANTHER" id="PTHR23235:SF120">
    <property type="entry name" value="KRUPPEL-LIKE FACTOR 15"/>
    <property type="match status" value="1"/>
</dbReference>
<dbReference type="GO" id="GO:0000978">
    <property type="term" value="F:RNA polymerase II cis-regulatory region sequence-specific DNA binding"/>
    <property type="evidence" value="ECO:0007669"/>
    <property type="project" value="TreeGrafter"/>
</dbReference>
<keyword evidence="2" id="KW-0479">Metal-binding</keyword>
<sequence length="190" mass="21897">MDFACYERDADLDYLLDVLLPPEWIDRSTLVCNGLSLDVPLLTPLCTETCANLAEESAAQLTDGLRPSLTLGVDFLDLDKIHRTANQHSLQVCKEYPCWFAGCDKVYTKASHLRSHIRRHTGEKPFACLWEGCQWRFSRSDELSRHVRSHSGHRPYTCRLCTKRFSRSDHLAKHARIHLKHFERQKSTSA</sequence>
<name>T1HAB0_RHOPR</name>
<dbReference type="GO" id="GO:0008270">
    <property type="term" value="F:zinc ion binding"/>
    <property type="evidence" value="ECO:0007669"/>
    <property type="project" value="UniProtKB-KW"/>
</dbReference>
<feature type="domain" description="C2H2-type" evidence="7">
    <location>
        <begin position="96"/>
        <end position="125"/>
    </location>
</feature>
<protein>
    <recommendedName>
        <fullName evidence="7">C2H2-type domain-containing protein</fullName>
    </recommendedName>
</protein>
<dbReference type="Gene3D" id="3.30.160.60">
    <property type="entry name" value="Classic Zinc Finger"/>
    <property type="match status" value="3"/>
</dbReference>
<evidence type="ECO:0000256" key="4">
    <source>
        <dbReference type="ARBA" id="ARBA00022771"/>
    </source>
</evidence>
<dbReference type="RefSeq" id="XP_073969418.1">
    <property type="nucleotide sequence ID" value="XM_074113317.1"/>
</dbReference>
<evidence type="ECO:0000256" key="2">
    <source>
        <dbReference type="ARBA" id="ARBA00022723"/>
    </source>
</evidence>
<dbReference type="PANTHER" id="PTHR23235">
    <property type="entry name" value="KRUEPPEL-LIKE TRANSCRIPTION FACTOR"/>
    <property type="match status" value="1"/>
</dbReference>
<keyword evidence="9" id="KW-1185">Reference proteome</keyword>
<comment type="subcellular location">
    <subcellularLocation>
        <location evidence="1">Nucleus</location>
    </subcellularLocation>
</comment>
<evidence type="ECO:0000259" key="7">
    <source>
        <dbReference type="PROSITE" id="PS50157"/>
    </source>
</evidence>
<feature type="domain" description="C2H2-type" evidence="7">
    <location>
        <begin position="126"/>
        <end position="155"/>
    </location>
</feature>
<dbReference type="FunFam" id="3.30.160.60:FF:000125">
    <property type="entry name" value="Putative zinc finger protein 143"/>
    <property type="match status" value="1"/>
</dbReference>
<dbReference type="SUPFAM" id="SSF57667">
    <property type="entry name" value="beta-beta-alpha zinc fingers"/>
    <property type="match status" value="2"/>
</dbReference>
<dbReference type="InterPro" id="IPR036236">
    <property type="entry name" value="Znf_C2H2_sf"/>
</dbReference>
<dbReference type="GO" id="GO:0005634">
    <property type="term" value="C:nucleus"/>
    <property type="evidence" value="ECO:0007669"/>
    <property type="project" value="UniProtKB-SubCell"/>
</dbReference>
<dbReference type="GeneID" id="141446676"/>